<dbReference type="PANTHER" id="PTHR45718">
    <property type="entry name" value="TRANSCRIPTIONAL ACTIVATOR CUBITUS INTERRUPTUS"/>
    <property type="match status" value="1"/>
</dbReference>
<proteinExistence type="evidence at transcript level"/>
<feature type="domain" description="C2H2-type" evidence="9">
    <location>
        <begin position="176"/>
        <end position="203"/>
    </location>
</feature>
<dbReference type="GO" id="GO:0005634">
    <property type="term" value="C:nucleus"/>
    <property type="evidence" value="ECO:0007669"/>
    <property type="project" value="UniProtKB-SubCell"/>
</dbReference>
<keyword evidence="4 7" id="KW-0863">Zinc-finger</keyword>
<evidence type="ECO:0000256" key="5">
    <source>
        <dbReference type="ARBA" id="ARBA00022833"/>
    </source>
</evidence>
<dbReference type="Pfam" id="PF00096">
    <property type="entry name" value="zf-C2H2"/>
    <property type="match status" value="3"/>
</dbReference>
<dbReference type="SUPFAM" id="SSF57667">
    <property type="entry name" value="beta-beta-alpha zinc fingers"/>
    <property type="match status" value="3"/>
</dbReference>
<dbReference type="GO" id="GO:0008270">
    <property type="term" value="F:zinc ion binding"/>
    <property type="evidence" value="ECO:0007669"/>
    <property type="project" value="UniProtKB-KW"/>
</dbReference>
<feature type="domain" description="C2H2-type" evidence="9">
    <location>
        <begin position="264"/>
        <end position="293"/>
    </location>
</feature>
<evidence type="ECO:0000259" key="9">
    <source>
        <dbReference type="PROSITE" id="PS50157"/>
    </source>
</evidence>
<evidence type="ECO:0000256" key="6">
    <source>
        <dbReference type="ARBA" id="ARBA00023242"/>
    </source>
</evidence>
<evidence type="ECO:0000313" key="10">
    <source>
        <dbReference type="EMBL" id="ACZ64516.1"/>
    </source>
</evidence>
<dbReference type="FunFam" id="3.30.160.60:FF:000031">
    <property type="entry name" value="GLI family zinc finger 3"/>
    <property type="match status" value="1"/>
</dbReference>
<keyword evidence="6" id="KW-0539">Nucleus</keyword>
<evidence type="ECO:0000256" key="8">
    <source>
        <dbReference type="SAM" id="MobiDB-lite"/>
    </source>
</evidence>
<keyword evidence="5" id="KW-0862">Zinc</keyword>
<dbReference type="FunFam" id="3.30.160.60:FF:000048">
    <property type="entry name" value="GLI family zinc finger 3"/>
    <property type="match status" value="1"/>
</dbReference>
<dbReference type="InterPro" id="IPR043359">
    <property type="entry name" value="GLI-like"/>
</dbReference>
<reference evidence="10" key="1">
    <citation type="journal article" date="2009" name="Science">
        <title>Planarian Hh signaling regulates regeneration polarity and links Hh pathway evolution to cilia.</title>
        <authorList>
            <person name="Rink J.C."/>
            <person name="Gurley K.A."/>
            <person name="Elliott S.A."/>
            <person name="Sanchez Alvarado A."/>
        </authorList>
    </citation>
    <scope>NUCLEOTIDE SEQUENCE</scope>
</reference>
<dbReference type="FunFam" id="3.30.160.60:FF:000359">
    <property type="entry name" value="GLIS family zinc finger 2"/>
    <property type="match status" value="1"/>
</dbReference>
<dbReference type="PANTHER" id="PTHR45718:SF7">
    <property type="entry name" value="C2H2-TYPE DOMAIN-CONTAINING PROTEIN"/>
    <property type="match status" value="1"/>
</dbReference>
<dbReference type="EMBL" id="GQ337480">
    <property type="protein sequence ID" value="ACZ64516.1"/>
    <property type="molecule type" value="mRNA"/>
</dbReference>
<keyword evidence="3" id="KW-0677">Repeat</keyword>
<evidence type="ECO:0000256" key="3">
    <source>
        <dbReference type="ARBA" id="ARBA00022737"/>
    </source>
</evidence>
<feature type="domain" description="C2H2-type" evidence="9">
    <location>
        <begin position="234"/>
        <end position="263"/>
    </location>
</feature>
<comment type="subcellular location">
    <subcellularLocation>
        <location evidence="1">Nucleus</location>
    </subcellularLocation>
</comment>
<organism evidence="10">
    <name type="scientific">Schmidtea mediterranea</name>
    <name type="common">Freshwater planarian flatworm</name>
    <dbReference type="NCBI Taxonomy" id="79327"/>
    <lineage>
        <taxon>Eukaryota</taxon>
        <taxon>Metazoa</taxon>
        <taxon>Spiralia</taxon>
        <taxon>Lophotrochozoa</taxon>
        <taxon>Platyhelminthes</taxon>
        <taxon>Rhabditophora</taxon>
        <taxon>Seriata</taxon>
        <taxon>Tricladida</taxon>
        <taxon>Continenticola</taxon>
        <taxon>Geoplanoidea</taxon>
        <taxon>Dugesiidae</taxon>
        <taxon>Schmidtea</taxon>
    </lineage>
</organism>
<evidence type="ECO:0000256" key="4">
    <source>
        <dbReference type="ARBA" id="ARBA00022771"/>
    </source>
</evidence>
<feature type="domain" description="C2H2-type" evidence="9">
    <location>
        <begin position="204"/>
        <end position="233"/>
    </location>
</feature>
<evidence type="ECO:0000256" key="7">
    <source>
        <dbReference type="PROSITE-ProRule" id="PRU00042"/>
    </source>
</evidence>
<accession>D2ILS5</accession>
<keyword evidence="2" id="KW-0479">Metal-binding</keyword>
<dbReference type="GO" id="GO:0000981">
    <property type="term" value="F:DNA-binding transcription factor activity, RNA polymerase II-specific"/>
    <property type="evidence" value="ECO:0007669"/>
    <property type="project" value="TreeGrafter"/>
</dbReference>
<dbReference type="Gene3D" id="3.30.160.60">
    <property type="entry name" value="Classic Zinc Finger"/>
    <property type="match status" value="5"/>
</dbReference>
<dbReference type="InterPro" id="IPR056436">
    <property type="entry name" value="Znf-C2H2_ZIC1-5/GLI1-3-like"/>
</dbReference>
<dbReference type="Pfam" id="PF23561">
    <property type="entry name" value="zf-C2H2_15"/>
    <property type="match status" value="1"/>
</dbReference>
<evidence type="ECO:0000256" key="1">
    <source>
        <dbReference type="ARBA" id="ARBA00004123"/>
    </source>
</evidence>
<dbReference type="AlphaFoldDB" id="D2ILS5"/>
<gene>
    <name evidence="10" type="primary">gli-3</name>
</gene>
<dbReference type="GO" id="GO:0000978">
    <property type="term" value="F:RNA polymerase II cis-regulatory region sequence-specific DNA binding"/>
    <property type="evidence" value="ECO:0007669"/>
    <property type="project" value="TreeGrafter"/>
</dbReference>
<dbReference type="PROSITE" id="PS00028">
    <property type="entry name" value="ZINC_FINGER_C2H2_1"/>
    <property type="match status" value="4"/>
</dbReference>
<dbReference type="InterPro" id="IPR013087">
    <property type="entry name" value="Znf_C2H2_type"/>
</dbReference>
<protein>
    <submittedName>
        <fullName evidence="10">GLI-3</fullName>
    </submittedName>
</protein>
<dbReference type="SMART" id="SM00355">
    <property type="entry name" value="ZnF_C2H2"/>
    <property type="match status" value="5"/>
</dbReference>
<dbReference type="InterPro" id="IPR036236">
    <property type="entry name" value="Znf_C2H2_sf"/>
</dbReference>
<dbReference type="PROSITE" id="PS50157">
    <property type="entry name" value="ZINC_FINGER_C2H2_2"/>
    <property type="match status" value="4"/>
</dbReference>
<name>D2ILS5_SCHMD</name>
<feature type="region of interest" description="Disordered" evidence="8">
    <location>
        <begin position="17"/>
        <end position="36"/>
    </location>
</feature>
<evidence type="ECO:0000256" key="2">
    <source>
        <dbReference type="ARBA" id="ARBA00022723"/>
    </source>
</evidence>
<sequence length="499" mass="57070">MASILLNSSTSNRSVDPDYFAKSSVSTSPPGKIPRQSLGHCFTGEQQKLKSSALANNLYVTQIKDGNKISPLSINSTYSNDSGIHLNRCKDALTNDFVHSYSGDYYSPQINIHQFSNCNLSNQIYTSIDSRPHPKLICFWIDCYQSFHDCKSLVNHIEKMHVDQRNIKDEYTCFWQGCSRKLKPFNARYKLLIHMRVHSGEKPNKCKYSGCDKAFSRLENLKIHERSHTGERPYQCQYIGCPKAFSNSSDRAKHQRTHYDTKPYCCGVAGCGKRYTDPSSLRKHTKSHQNFQSQLNASIDPNLWYSEKSPSMFDHKIVTDKQMLPPLKCGSIINGFPQRPTYVSGRRQNKLTKPADFPLLNIQNNITNKVNGCVNFHNQYHMDQNGHYPQLESFNVYNVIPENRNVFKQTSMQTSPINPACQYKQTISSNPYYLPQNQTSISIPFQNPQPVQIQNDKTYSCNYAIDNNQLYAVSLSGNSIMENGYDNQTSQISSWMQNL</sequence>